<accession>A0A6C0GF46</accession>
<keyword evidence="4" id="KW-1185">Reference proteome</keyword>
<dbReference type="CDD" id="cd04865">
    <property type="entry name" value="LigD_Pol_like_2"/>
    <property type="match status" value="1"/>
</dbReference>
<reference evidence="3 4" key="1">
    <citation type="submission" date="2020-01" db="EMBL/GenBank/DDBJ databases">
        <authorList>
            <person name="Kim M.K."/>
        </authorList>
    </citation>
    <scope>NUCLEOTIDE SEQUENCE [LARGE SCALE GENOMIC DNA]</scope>
    <source>
        <strain evidence="3 4">172606-1</strain>
    </source>
</reference>
<gene>
    <name evidence="3" type="ORF">GXP67_08255</name>
</gene>
<name>A0A6C0GF46_9BACT</name>
<dbReference type="PANTHER" id="PTHR42705:SF3">
    <property type="entry name" value="ATP-DEPENDENT DNA LIGASE"/>
    <property type="match status" value="1"/>
</dbReference>
<evidence type="ECO:0000259" key="2">
    <source>
        <dbReference type="Pfam" id="PF21686"/>
    </source>
</evidence>
<feature type="domain" description="DNA ligase D polymerase" evidence="2">
    <location>
        <begin position="51"/>
        <end position="304"/>
    </location>
</feature>
<dbReference type="NCBIfam" id="TIGR02778">
    <property type="entry name" value="ligD_pol"/>
    <property type="match status" value="1"/>
</dbReference>
<dbReference type="AlphaFoldDB" id="A0A6C0GF46"/>
<dbReference type="Proteomes" id="UP000480178">
    <property type="component" value="Chromosome"/>
</dbReference>
<feature type="region of interest" description="Disordered" evidence="1">
    <location>
        <begin position="1"/>
        <end position="23"/>
    </location>
</feature>
<dbReference type="EMBL" id="CP048222">
    <property type="protein sequence ID" value="QHT66649.1"/>
    <property type="molecule type" value="Genomic_DNA"/>
</dbReference>
<dbReference type="RefSeq" id="WP_162442703.1">
    <property type="nucleotide sequence ID" value="NZ_CP048222.1"/>
</dbReference>
<dbReference type="Pfam" id="PF21686">
    <property type="entry name" value="LigD_Prim-Pol"/>
    <property type="match status" value="1"/>
</dbReference>
<evidence type="ECO:0000313" key="3">
    <source>
        <dbReference type="EMBL" id="QHT66649.1"/>
    </source>
</evidence>
<dbReference type="PANTHER" id="PTHR42705">
    <property type="entry name" value="BIFUNCTIONAL NON-HOMOLOGOUS END JOINING PROTEIN LIGD"/>
    <property type="match status" value="1"/>
</dbReference>
<proteinExistence type="predicted"/>
<sequence>MGTEAAAKETKGNRYEKSKNRHSEGVEVEIAGQTLNLSNLDKVYWPDEGYTKGDLINYYRQVARWMLPYLKDRPQSLHRHPNGIKEAGFYQRDIKSQLPDWIETVEIYSESTKRNLAHILCQDEATLTYLNNLGCIEIHPWNSRVQSLEKPDYAAIDLDPGENTYDQVVEVALEVKQVLDHAGVSCYCKTSGATGMHIFVPLGRQYTFDEAEIFARRVAELVHARLPELTSLERSPKQRRKQVYIDYLQNNIGQSLAAAYSVRPIPGATVSTPLLWSEVKKGLSPSDFNIHTVPERINQLGDIFGGVLGSGIDLEKCLEKLKSGS</sequence>
<dbReference type="InterPro" id="IPR014145">
    <property type="entry name" value="LigD_pol_dom"/>
</dbReference>
<evidence type="ECO:0000256" key="1">
    <source>
        <dbReference type="SAM" id="MobiDB-lite"/>
    </source>
</evidence>
<evidence type="ECO:0000313" key="4">
    <source>
        <dbReference type="Proteomes" id="UP000480178"/>
    </source>
</evidence>
<dbReference type="InterPro" id="IPR052171">
    <property type="entry name" value="NHEJ_LigD"/>
</dbReference>
<organism evidence="3 4">
    <name type="scientific">Rhodocytophaga rosea</name>
    <dbReference type="NCBI Taxonomy" id="2704465"/>
    <lineage>
        <taxon>Bacteria</taxon>
        <taxon>Pseudomonadati</taxon>
        <taxon>Bacteroidota</taxon>
        <taxon>Cytophagia</taxon>
        <taxon>Cytophagales</taxon>
        <taxon>Rhodocytophagaceae</taxon>
        <taxon>Rhodocytophaga</taxon>
    </lineage>
</organism>
<protein>
    <submittedName>
        <fullName evidence="3">DNA polymerase domain-containing protein</fullName>
    </submittedName>
</protein>
<dbReference type="KEGG" id="rhoz:GXP67_08255"/>
<dbReference type="Gene3D" id="3.90.920.10">
    <property type="entry name" value="DNA primase, PRIM domain"/>
    <property type="match status" value="1"/>
</dbReference>